<accession>A0A4P9ZIU4</accession>
<protein>
    <submittedName>
        <fullName evidence="1">Uncharacterized protein</fullName>
    </submittedName>
</protein>
<dbReference type="AlphaFoldDB" id="A0A4P9ZIU4"/>
<gene>
    <name evidence="1" type="ORF">BJ085DRAFT_35351</name>
</gene>
<evidence type="ECO:0000313" key="1">
    <source>
        <dbReference type="EMBL" id="RKP33107.1"/>
    </source>
</evidence>
<proteinExistence type="predicted"/>
<evidence type="ECO:0000313" key="2">
    <source>
        <dbReference type="Proteomes" id="UP000268162"/>
    </source>
</evidence>
<keyword evidence="2" id="KW-1185">Reference proteome</keyword>
<dbReference type="Proteomes" id="UP000268162">
    <property type="component" value="Unassembled WGS sequence"/>
</dbReference>
<organism evidence="1 2">
    <name type="scientific">Dimargaris cristalligena</name>
    <dbReference type="NCBI Taxonomy" id="215637"/>
    <lineage>
        <taxon>Eukaryota</taxon>
        <taxon>Fungi</taxon>
        <taxon>Fungi incertae sedis</taxon>
        <taxon>Zoopagomycota</taxon>
        <taxon>Kickxellomycotina</taxon>
        <taxon>Dimargaritomycetes</taxon>
        <taxon>Dimargaritales</taxon>
        <taxon>Dimargaritaceae</taxon>
        <taxon>Dimargaris</taxon>
    </lineage>
</organism>
<name>A0A4P9ZIU4_9FUNG</name>
<reference evidence="2" key="1">
    <citation type="journal article" date="2018" name="Nat. Microbiol.">
        <title>Leveraging single-cell genomics to expand the fungal tree of life.</title>
        <authorList>
            <person name="Ahrendt S.R."/>
            <person name="Quandt C.A."/>
            <person name="Ciobanu D."/>
            <person name="Clum A."/>
            <person name="Salamov A."/>
            <person name="Andreopoulos B."/>
            <person name="Cheng J.F."/>
            <person name="Woyke T."/>
            <person name="Pelin A."/>
            <person name="Henrissat B."/>
            <person name="Reynolds N.K."/>
            <person name="Benny G.L."/>
            <person name="Smith M.E."/>
            <person name="James T.Y."/>
            <person name="Grigoriev I.V."/>
        </authorList>
    </citation>
    <scope>NUCLEOTIDE SEQUENCE [LARGE SCALE GENOMIC DNA]</scope>
    <source>
        <strain evidence="2">RSA 468</strain>
    </source>
</reference>
<sequence>MPPSLSSSGWVTIGSRLRPTAGRLCAPLCALFSVAVPVACPAASFAFFVVPVCLTRVRWAGSATPHCAGIRDMVTDELVARGSRSARAALMPPCPNLAVAIVPSV</sequence>
<dbReference type="EMBL" id="ML004402">
    <property type="protein sequence ID" value="RKP33107.1"/>
    <property type="molecule type" value="Genomic_DNA"/>
</dbReference>